<protein>
    <submittedName>
        <fullName evidence="2">Uncharacterized protein</fullName>
    </submittedName>
</protein>
<sequence>MEARISVLILATTTIVNCIPPPHPAVVAVRQAEAHLPPHLKSPALRNPHLLHTLELTSLLHNGEQPVYDREADRVPRREIYNILTHAGFIGRKKHINQSPSKYLNHAEAYPQSHDSPFTFNSDILQYL</sequence>
<name>A0AAU9U9I3_EUPED</name>
<reference evidence="2" key="1">
    <citation type="submission" date="2022-03" db="EMBL/GenBank/DDBJ databases">
        <authorList>
            <person name="Tunstrom K."/>
        </authorList>
    </citation>
    <scope>NUCLEOTIDE SEQUENCE</scope>
</reference>
<proteinExistence type="predicted"/>
<feature type="chain" id="PRO_5043717756" evidence="1">
    <location>
        <begin position="19"/>
        <end position="128"/>
    </location>
</feature>
<dbReference type="Proteomes" id="UP001153954">
    <property type="component" value="Unassembled WGS sequence"/>
</dbReference>
<dbReference type="AlphaFoldDB" id="A0AAU9U9I3"/>
<dbReference type="EMBL" id="CAKOGL010000016">
    <property type="protein sequence ID" value="CAH2096241.1"/>
    <property type="molecule type" value="Genomic_DNA"/>
</dbReference>
<evidence type="ECO:0000313" key="3">
    <source>
        <dbReference type="Proteomes" id="UP001153954"/>
    </source>
</evidence>
<evidence type="ECO:0000256" key="1">
    <source>
        <dbReference type="SAM" id="SignalP"/>
    </source>
</evidence>
<accession>A0AAU9U9I3</accession>
<feature type="signal peptide" evidence="1">
    <location>
        <begin position="1"/>
        <end position="18"/>
    </location>
</feature>
<keyword evidence="1" id="KW-0732">Signal</keyword>
<organism evidence="2 3">
    <name type="scientific">Euphydryas editha</name>
    <name type="common">Edith's checkerspot</name>
    <dbReference type="NCBI Taxonomy" id="104508"/>
    <lineage>
        <taxon>Eukaryota</taxon>
        <taxon>Metazoa</taxon>
        <taxon>Ecdysozoa</taxon>
        <taxon>Arthropoda</taxon>
        <taxon>Hexapoda</taxon>
        <taxon>Insecta</taxon>
        <taxon>Pterygota</taxon>
        <taxon>Neoptera</taxon>
        <taxon>Endopterygota</taxon>
        <taxon>Lepidoptera</taxon>
        <taxon>Glossata</taxon>
        <taxon>Ditrysia</taxon>
        <taxon>Papilionoidea</taxon>
        <taxon>Nymphalidae</taxon>
        <taxon>Nymphalinae</taxon>
        <taxon>Euphydryas</taxon>
    </lineage>
</organism>
<comment type="caution">
    <text evidence="2">The sequence shown here is derived from an EMBL/GenBank/DDBJ whole genome shotgun (WGS) entry which is preliminary data.</text>
</comment>
<evidence type="ECO:0000313" key="2">
    <source>
        <dbReference type="EMBL" id="CAH2096241.1"/>
    </source>
</evidence>
<gene>
    <name evidence="2" type="ORF">EEDITHA_LOCUS11607</name>
</gene>
<keyword evidence="3" id="KW-1185">Reference proteome</keyword>